<dbReference type="PANTHER" id="PTHR21301:SF13">
    <property type="match status" value="1"/>
</dbReference>
<reference evidence="1" key="1">
    <citation type="submission" date="2022-03" db="EMBL/GenBank/DDBJ databases">
        <authorList>
            <person name="Alioto T."/>
            <person name="Alioto T."/>
            <person name="Gomez Garrido J."/>
        </authorList>
    </citation>
    <scope>NUCLEOTIDE SEQUENCE</scope>
</reference>
<evidence type="ECO:0000313" key="1">
    <source>
        <dbReference type="EMBL" id="CAH2297250.1"/>
    </source>
</evidence>
<name>A0AAD1W7S2_PELCU</name>
<dbReference type="Proteomes" id="UP001295444">
    <property type="component" value="Chromosome 05"/>
</dbReference>
<dbReference type="PANTHER" id="PTHR21301">
    <property type="entry name" value="REVERSE TRANSCRIPTASE"/>
    <property type="match status" value="1"/>
</dbReference>
<accession>A0AAD1W7S2</accession>
<keyword evidence="2" id="KW-1185">Reference proteome</keyword>
<feature type="non-terminal residue" evidence="1">
    <location>
        <position position="1"/>
    </location>
</feature>
<protein>
    <submittedName>
        <fullName evidence="1">Uncharacterized protein</fullName>
    </submittedName>
</protein>
<dbReference type="EMBL" id="OW240916">
    <property type="protein sequence ID" value="CAH2297250.1"/>
    <property type="molecule type" value="Genomic_DNA"/>
</dbReference>
<dbReference type="AlphaFoldDB" id="A0AAD1W7S2"/>
<evidence type="ECO:0000313" key="2">
    <source>
        <dbReference type="Proteomes" id="UP001295444"/>
    </source>
</evidence>
<sequence length="107" mass="12228">VHKSKKNPPEKSIASEIDSLTSKLSEFIDFLQKHAESAQSYLKDTKHLLQELDSIEWKDDYIWTSFDVTSLYIVIAHELGTEAIKKSLERNTQSDQALVECIGFILT</sequence>
<gene>
    <name evidence="1" type="ORF">PECUL_23A045930</name>
</gene>
<feature type="non-terminal residue" evidence="1">
    <location>
        <position position="107"/>
    </location>
</feature>
<proteinExistence type="predicted"/>
<organism evidence="1 2">
    <name type="scientific">Pelobates cultripes</name>
    <name type="common">Western spadefoot toad</name>
    <dbReference type="NCBI Taxonomy" id="61616"/>
    <lineage>
        <taxon>Eukaryota</taxon>
        <taxon>Metazoa</taxon>
        <taxon>Chordata</taxon>
        <taxon>Craniata</taxon>
        <taxon>Vertebrata</taxon>
        <taxon>Euteleostomi</taxon>
        <taxon>Amphibia</taxon>
        <taxon>Batrachia</taxon>
        <taxon>Anura</taxon>
        <taxon>Pelobatoidea</taxon>
        <taxon>Pelobatidae</taxon>
        <taxon>Pelobates</taxon>
    </lineage>
</organism>